<dbReference type="CDD" id="cd00475">
    <property type="entry name" value="Cis_IPPS"/>
    <property type="match status" value="1"/>
</dbReference>
<evidence type="ECO:0000259" key="7">
    <source>
        <dbReference type="PROSITE" id="PS51471"/>
    </source>
</evidence>
<dbReference type="InterPro" id="IPR001441">
    <property type="entry name" value="UPP_synth-like"/>
</dbReference>
<feature type="compositionally biased region" description="Acidic residues" evidence="6">
    <location>
        <begin position="1188"/>
        <end position="1210"/>
    </location>
</feature>
<dbReference type="Gene3D" id="2.60.120.330">
    <property type="entry name" value="B-lactam Antibiotic, Isopenicillin N Synthase, Chain"/>
    <property type="match status" value="4"/>
</dbReference>
<evidence type="ECO:0000256" key="6">
    <source>
        <dbReference type="SAM" id="MobiDB-lite"/>
    </source>
</evidence>
<proteinExistence type="inferred from homology"/>
<dbReference type="Gene3D" id="3.40.1180.10">
    <property type="entry name" value="Decaprenyl diphosphate synthase-like"/>
    <property type="match status" value="1"/>
</dbReference>
<evidence type="ECO:0000313" key="8">
    <source>
        <dbReference type="EMBL" id="KAJ4822097.1"/>
    </source>
</evidence>
<dbReference type="InterPro" id="IPR005123">
    <property type="entry name" value="Oxoglu/Fe-dep_dioxygenase_dom"/>
</dbReference>
<feature type="compositionally biased region" description="Basic and acidic residues" evidence="6">
    <location>
        <begin position="1432"/>
        <end position="1443"/>
    </location>
</feature>
<feature type="region of interest" description="Disordered" evidence="6">
    <location>
        <begin position="1398"/>
        <end position="1466"/>
    </location>
</feature>
<evidence type="ECO:0000256" key="3">
    <source>
        <dbReference type="ARBA" id="ARBA00022723"/>
    </source>
</evidence>
<keyword evidence="5" id="KW-0408">Iron</keyword>
<feature type="non-terminal residue" evidence="8">
    <location>
        <position position="1"/>
    </location>
</feature>
<dbReference type="Pfam" id="PF14226">
    <property type="entry name" value="DIOX_N"/>
    <property type="match status" value="3"/>
</dbReference>
<feature type="compositionally biased region" description="Polar residues" evidence="6">
    <location>
        <begin position="1408"/>
        <end position="1417"/>
    </location>
</feature>
<gene>
    <name evidence="8" type="ORF">Tsubulata_002812</name>
</gene>
<evidence type="ECO:0000256" key="5">
    <source>
        <dbReference type="ARBA" id="ARBA00023004"/>
    </source>
</evidence>
<sequence>SSIQCLPRTRPLNAERTPIKSAASTRAIKKIVYTQIKITWVDHIHDALTQFLVRVISVGPMPNHIAFIMDGNRRFARKHNLRLEYAHRYGLLSLMAMVKYCYEFRVKCVTIYAFSIDNFRRKPEEVKYLMDLLQETIEGLMKQGSIVERYGVRVHFAGRLNLLSESCRLAAEKAMLFSANNSSLLVTICLAYTSTSEILHAVREACEEKRGGKSGSSRDDDEKHIWVTPDPDIIVRSSGENRVKTHTCMAVRLSGLRLDINVSPCKTIPVIDLGHPERTGIVQQILEASQELGFFEVINHGVPETLVDDTMSVFEEKAIECSKDPIKSASSTQAVQIIQPKRNPFMVVNHYPRCPDPGLTLGLAEHRDPCLITILLQGDVYGLQVFKEWRMDRCPTTLQCLCGQHWVSVTDLTITSNGRLVGAEQRAVTNSSRARTSAAFFLYPSDEDTIQTAKPVINECNPPPYRAFQFKDFLATYMSNSQAVEEFYKPKVTMKLDKSSIINSEDDKWKETLEESNVLLSCRDDIQSIPEKYIIPREELAGKVAASPSKSIPIIDLGGTTELDRAVAVQNILKASQELGFFQVINHGVPEDVMSKAMSVFKEFFEMPVEDRASLYSLDPKRSCKVFSSNVNYATESFHFWRDGLRHPCHPLEKWIGEWPEKPTRYREDVGSYAKEVTKLASKILEMICEGVGLQSGYFEGGLSEYTLLTVNHYPPSPDTSLTMGLPKHCDPNLITILLQDDVLGLQVFKDGEWTSVEPVPNAFVVNIGYQLQIVTNDMLKSVEHRALSTGETRTSAAFFVNPSMDCTVEPAKDLIDASNPPILLSCRKDIQSVPEKYVFPPEERARELVVSSCKTIPVIDLGDTGGAGGDRAIAVQNVLKARQELGFFQVINHGVPEDLMSSAMSVFKEFFEMPAEDRASLYSEDPNRSCRVFSSTLSYARESVHFWRDGLRHPCHPLEKWIEEWPEKPTRYREVVGNYTKEVTKLSSKILEMICEGVGLESGYFEGGLSENTLLSVNYYPASPDPSLTMGIPKHCDPNLITILLQDDVLGLQVFKDGEWISVDPVPNAFVVNIGYQLQIATNDKMKSVEHRAVSTRETRTTAAFFVSPSIDCIIEPAKDLVSASNPPEADQHERSTKKAKRTDVMGVTLTITDEDDRLFPVEPCRKVSYKSMVSGKTVEAERGEEMPEDLEGFVPEESDPEDDDDEDPFCPMIRLSSNDKKRIYIRWMNTLIIKLLGKRDYNRVLFDGPWMVADHVLTVRKWQPCFDPVEVVIDRVTIWVQLPKLYQEYYDKEILLKVARRVGRPIKVDDVTLRSTRVKYARMCVEEQNPWDVGTEGRVQEPHLVVNVPSNRNTTVPKSVNKDKATAMEDASMHGGLISSSSKSQSGTQVNRRVAVSLPGPGGVASTITDQSGHQGTMLVDSGVPSNPKLLERGHNSHHGDQPNQSSGVSTLKPPDGHGIVAVL</sequence>
<feature type="domain" description="Fe2OG dioxygenase" evidence="7">
    <location>
        <begin position="704"/>
        <end position="803"/>
    </location>
</feature>
<feature type="region of interest" description="Disordered" evidence="6">
    <location>
        <begin position="1178"/>
        <end position="1212"/>
    </location>
</feature>
<dbReference type="Pfam" id="PF01255">
    <property type="entry name" value="Prenyltransf"/>
    <property type="match status" value="1"/>
</dbReference>
<dbReference type="PANTHER" id="PTHR47991">
    <property type="entry name" value="OXOGLUTARATE/IRON-DEPENDENT DIOXYGENASE"/>
    <property type="match status" value="1"/>
</dbReference>
<dbReference type="GO" id="GO:0031418">
    <property type="term" value="F:L-ascorbic acid binding"/>
    <property type="evidence" value="ECO:0007669"/>
    <property type="project" value="UniProtKB-KW"/>
</dbReference>
<dbReference type="Pfam" id="PF03171">
    <property type="entry name" value="2OG-FeII_Oxy"/>
    <property type="match status" value="3"/>
</dbReference>
<dbReference type="NCBIfam" id="TIGR00055">
    <property type="entry name" value="uppS"/>
    <property type="match status" value="1"/>
</dbReference>
<dbReference type="GO" id="GO:0016765">
    <property type="term" value="F:transferase activity, transferring alkyl or aryl (other than methyl) groups"/>
    <property type="evidence" value="ECO:0007669"/>
    <property type="project" value="InterPro"/>
</dbReference>
<dbReference type="InterPro" id="IPR026992">
    <property type="entry name" value="DIOX_N"/>
</dbReference>
<evidence type="ECO:0000313" key="9">
    <source>
        <dbReference type="Proteomes" id="UP001141552"/>
    </source>
</evidence>
<organism evidence="8 9">
    <name type="scientific">Turnera subulata</name>
    <dbReference type="NCBI Taxonomy" id="218843"/>
    <lineage>
        <taxon>Eukaryota</taxon>
        <taxon>Viridiplantae</taxon>
        <taxon>Streptophyta</taxon>
        <taxon>Embryophyta</taxon>
        <taxon>Tracheophyta</taxon>
        <taxon>Spermatophyta</taxon>
        <taxon>Magnoliopsida</taxon>
        <taxon>eudicotyledons</taxon>
        <taxon>Gunneridae</taxon>
        <taxon>Pentapetalae</taxon>
        <taxon>rosids</taxon>
        <taxon>fabids</taxon>
        <taxon>Malpighiales</taxon>
        <taxon>Passifloraceae</taxon>
        <taxon>Turnera</taxon>
    </lineage>
</organism>
<reference evidence="8" key="1">
    <citation type="submission" date="2022-02" db="EMBL/GenBank/DDBJ databases">
        <authorList>
            <person name="Henning P.M."/>
            <person name="McCubbin A.G."/>
            <person name="Shore J.S."/>
        </authorList>
    </citation>
    <scope>NUCLEOTIDE SEQUENCE</scope>
    <source>
        <strain evidence="8">F60SS</strain>
        <tissue evidence="8">Leaves</tissue>
    </source>
</reference>
<keyword evidence="9" id="KW-1185">Reference proteome</keyword>
<dbReference type="EMBL" id="JAKUCV010007755">
    <property type="protein sequence ID" value="KAJ4822097.1"/>
    <property type="molecule type" value="Genomic_DNA"/>
</dbReference>
<dbReference type="InterPro" id="IPR044861">
    <property type="entry name" value="IPNS-like_FE2OG_OXY"/>
</dbReference>
<keyword evidence="4" id="KW-0847">Vitamin C</keyword>
<protein>
    <recommendedName>
        <fullName evidence="7">Fe2OG dioxygenase domain-containing protein</fullName>
    </recommendedName>
</protein>
<dbReference type="InterPro" id="IPR036424">
    <property type="entry name" value="UPP_synth-like_sf"/>
</dbReference>
<feature type="non-terminal residue" evidence="8">
    <location>
        <position position="1466"/>
    </location>
</feature>
<evidence type="ECO:0000256" key="4">
    <source>
        <dbReference type="ARBA" id="ARBA00022896"/>
    </source>
</evidence>
<name>A0A9Q0F1A8_9ROSI</name>
<feature type="region of interest" description="Disordered" evidence="6">
    <location>
        <begin position="1123"/>
        <end position="1143"/>
    </location>
</feature>
<comment type="similarity">
    <text evidence="1">Belongs to the iron/ascorbate-dependent oxidoreductase family.</text>
</comment>
<keyword evidence="2" id="KW-0808">Transferase</keyword>
<dbReference type="InterPro" id="IPR027443">
    <property type="entry name" value="IPNS-like_sf"/>
</dbReference>
<evidence type="ECO:0000256" key="2">
    <source>
        <dbReference type="ARBA" id="ARBA00022679"/>
    </source>
</evidence>
<dbReference type="GO" id="GO:0046872">
    <property type="term" value="F:metal ion binding"/>
    <property type="evidence" value="ECO:0007669"/>
    <property type="project" value="UniProtKB-KW"/>
</dbReference>
<dbReference type="OrthoDB" id="406156at2759"/>
<feature type="domain" description="Fe2OG dioxygenase" evidence="7">
    <location>
        <begin position="341"/>
        <end position="444"/>
    </location>
</feature>
<comment type="caution">
    <text evidence="8">The sequence shown here is derived from an EMBL/GenBank/DDBJ whole genome shotgun (WGS) entry which is preliminary data.</text>
</comment>
<dbReference type="SUPFAM" id="SSF51197">
    <property type="entry name" value="Clavaminate synthase-like"/>
    <property type="match status" value="3"/>
</dbReference>
<keyword evidence="3" id="KW-0479">Metal-binding</keyword>
<evidence type="ECO:0000256" key="1">
    <source>
        <dbReference type="ARBA" id="ARBA00008056"/>
    </source>
</evidence>
<dbReference type="Proteomes" id="UP001141552">
    <property type="component" value="Unassembled WGS sequence"/>
</dbReference>
<dbReference type="SUPFAM" id="SSF64005">
    <property type="entry name" value="Undecaprenyl diphosphate synthase"/>
    <property type="match status" value="1"/>
</dbReference>
<dbReference type="InterPro" id="IPR050295">
    <property type="entry name" value="Plant_2OG-oxidoreductases"/>
</dbReference>
<accession>A0A9Q0F1A8</accession>
<dbReference type="PROSITE" id="PS51471">
    <property type="entry name" value="FE2OG_OXY"/>
    <property type="match status" value="3"/>
</dbReference>
<feature type="domain" description="Fe2OG dioxygenase" evidence="7">
    <location>
        <begin position="1011"/>
        <end position="1110"/>
    </location>
</feature>
<reference evidence="8" key="2">
    <citation type="journal article" date="2023" name="Plants (Basel)">
        <title>Annotation of the Turnera subulata (Passifloraceae) Draft Genome Reveals the S-Locus Evolved after the Divergence of Turneroideae from Passifloroideae in a Stepwise Manner.</title>
        <authorList>
            <person name="Henning P.M."/>
            <person name="Roalson E.H."/>
            <person name="Mir W."/>
            <person name="McCubbin A.G."/>
            <person name="Shore J.S."/>
        </authorList>
    </citation>
    <scope>NUCLEOTIDE SEQUENCE</scope>
    <source>
        <strain evidence="8">F60SS</strain>
    </source>
</reference>